<proteinExistence type="predicted"/>
<dbReference type="Pfam" id="PF00005">
    <property type="entry name" value="ABC_tran"/>
    <property type="match status" value="1"/>
</dbReference>
<dbReference type="SUPFAM" id="SSF52540">
    <property type="entry name" value="P-loop containing nucleoside triphosphate hydrolases"/>
    <property type="match status" value="1"/>
</dbReference>
<evidence type="ECO:0000256" key="1">
    <source>
        <dbReference type="ARBA" id="ARBA00022448"/>
    </source>
</evidence>
<evidence type="ECO:0000313" key="5">
    <source>
        <dbReference type="EMBL" id="SVB20856.1"/>
    </source>
</evidence>
<dbReference type="InterPro" id="IPR051120">
    <property type="entry name" value="ABC_AA/LPS_Transport"/>
</dbReference>
<dbReference type="GO" id="GO:0005886">
    <property type="term" value="C:plasma membrane"/>
    <property type="evidence" value="ECO:0007669"/>
    <property type="project" value="TreeGrafter"/>
</dbReference>
<dbReference type="EMBL" id="UINC01032724">
    <property type="protein sequence ID" value="SVB20856.1"/>
    <property type="molecule type" value="Genomic_DNA"/>
</dbReference>
<dbReference type="Pfam" id="PF12399">
    <property type="entry name" value="BCA_ABC_TP_C"/>
    <property type="match status" value="1"/>
</dbReference>
<dbReference type="InterPro" id="IPR017781">
    <property type="entry name" value="ABC_transptr_urea_ATP-bd_UrtD"/>
</dbReference>
<dbReference type="NCBIfam" id="TIGR03411">
    <property type="entry name" value="urea_trans_UrtD"/>
    <property type="match status" value="1"/>
</dbReference>
<dbReference type="Gene3D" id="3.40.50.300">
    <property type="entry name" value="P-loop containing nucleotide triphosphate hydrolases"/>
    <property type="match status" value="1"/>
</dbReference>
<dbReference type="InterPro" id="IPR003593">
    <property type="entry name" value="AAA+_ATPase"/>
</dbReference>
<dbReference type="AlphaFoldDB" id="A0A382C460"/>
<keyword evidence="3" id="KW-0067">ATP-binding</keyword>
<dbReference type="PANTHER" id="PTHR45772:SF8">
    <property type="entry name" value="HIGH-AFFINITY BRANCHED-CHAIN AMINO ACID TRANSPORT ATP-BINDING PROTEIN"/>
    <property type="match status" value="1"/>
</dbReference>
<evidence type="ECO:0000259" key="4">
    <source>
        <dbReference type="PROSITE" id="PS50893"/>
    </source>
</evidence>
<sequence length="240" mass="26779">MFVEDLSAVFDGFKAVDIGAWGVKRNELRVVIGPNGAGKTTLCDLVSGKTRPTTGKVYFEGDDITNELEANIALRGIGRKFQTPRVYDSLTTFENMELALPGSRKVRRFFGRSASAGENENILKILERVRLKDDQHTEAKHLSHGQRQWLAISMLILSSPKLLLVDEPAAGLTDLETELTAELLLELKDEHTILVIEHDMDFVRQLNSKVTVLNEGRILAEGEMDELTANEEVIEAYLGR</sequence>
<evidence type="ECO:0000256" key="3">
    <source>
        <dbReference type="ARBA" id="ARBA00022840"/>
    </source>
</evidence>
<protein>
    <recommendedName>
        <fullName evidence="4">ABC transporter domain-containing protein</fullName>
    </recommendedName>
</protein>
<keyword evidence="2" id="KW-0547">Nucleotide-binding</keyword>
<feature type="domain" description="ABC transporter" evidence="4">
    <location>
        <begin position="1"/>
        <end position="240"/>
    </location>
</feature>
<keyword evidence="1" id="KW-0813">Transport</keyword>
<dbReference type="InterPro" id="IPR003439">
    <property type="entry name" value="ABC_transporter-like_ATP-bd"/>
</dbReference>
<dbReference type="InterPro" id="IPR027417">
    <property type="entry name" value="P-loop_NTPase"/>
</dbReference>
<reference evidence="5" key="1">
    <citation type="submission" date="2018-05" db="EMBL/GenBank/DDBJ databases">
        <authorList>
            <person name="Lanie J.A."/>
            <person name="Ng W.-L."/>
            <person name="Kazmierczak K.M."/>
            <person name="Andrzejewski T.M."/>
            <person name="Davidsen T.M."/>
            <person name="Wayne K.J."/>
            <person name="Tettelin H."/>
            <person name="Glass J.I."/>
            <person name="Rusch D."/>
            <person name="Podicherti R."/>
            <person name="Tsui H.-C.T."/>
            <person name="Winkler M.E."/>
        </authorList>
    </citation>
    <scope>NUCLEOTIDE SEQUENCE</scope>
</reference>
<dbReference type="PROSITE" id="PS50893">
    <property type="entry name" value="ABC_TRANSPORTER_2"/>
    <property type="match status" value="1"/>
</dbReference>
<accession>A0A382C460</accession>
<dbReference type="GO" id="GO:0016887">
    <property type="term" value="F:ATP hydrolysis activity"/>
    <property type="evidence" value="ECO:0007669"/>
    <property type="project" value="InterPro"/>
</dbReference>
<dbReference type="SMART" id="SM00382">
    <property type="entry name" value="AAA"/>
    <property type="match status" value="1"/>
</dbReference>
<dbReference type="PANTHER" id="PTHR45772">
    <property type="entry name" value="CONSERVED COMPONENT OF ABC TRANSPORTER FOR NATURAL AMINO ACIDS-RELATED"/>
    <property type="match status" value="1"/>
</dbReference>
<gene>
    <name evidence="5" type="ORF">METZ01_LOCUS173710</name>
</gene>
<dbReference type="GO" id="GO:0005524">
    <property type="term" value="F:ATP binding"/>
    <property type="evidence" value="ECO:0007669"/>
    <property type="project" value="UniProtKB-KW"/>
</dbReference>
<dbReference type="InterPro" id="IPR032823">
    <property type="entry name" value="BCA_ABC_TP_C"/>
</dbReference>
<name>A0A382C460_9ZZZZ</name>
<evidence type="ECO:0000256" key="2">
    <source>
        <dbReference type="ARBA" id="ARBA00022741"/>
    </source>
</evidence>
<organism evidence="5">
    <name type="scientific">marine metagenome</name>
    <dbReference type="NCBI Taxonomy" id="408172"/>
    <lineage>
        <taxon>unclassified sequences</taxon>
        <taxon>metagenomes</taxon>
        <taxon>ecological metagenomes</taxon>
    </lineage>
</organism>